<evidence type="ECO:0000256" key="7">
    <source>
        <dbReference type="ARBA" id="ARBA00023180"/>
    </source>
</evidence>
<dbReference type="VEuPathDB" id="VectorBase:ACON029216"/>
<dbReference type="VEuPathDB" id="VectorBase:ACON2_037690"/>
<evidence type="ECO:0000256" key="2">
    <source>
        <dbReference type="ARBA" id="ARBA00022475"/>
    </source>
</evidence>
<keyword evidence="11" id="KW-1185">Reference proteome</keyword>
<accession>A0A6E8WD67</accession>
<reference key="1">
    <citation type="journal article" date="2019" name="Genes (Basel)">
        <title>A High-Quality De novo Genome Assembly from a Single Mosquito Using PacBio Sequencing.</title>
        <authorList>
            <person name="Kingan S.B."/>
            <person name="Heaton H."/>
            <person name="Cudini J."/>
            <person name="Lambert C.C."/>
            <person name="Baybayan P."/>
            <person name="Galvin B.D."/>
            <person name="Durbin R."/>
            <person name="Korlach J."/>
            <person name="Lawniczak M.K.N."/>
        </authorList>
    </citation>
    <scope>NUCLEOTIDE SEQUENCE [LARGE SCALE GENOMIC DNA]</scope>
    <source>
        <strain>Mali-NIH</strain>
    </source>
</reference>
<evidence type="ECO:0000313" key="10">
    <source>
        <dbReference type="EnsemblMetazoa" id="ACON029216-PA"/>
    </source>
</evidence>
<organism evidence="10 11">
    <name type="scientific">Anopheles coluzzii</name>
    <name type="common">African malaria mosquito</name>
    <dbReference type="NCBI Taxonomy" id="1518534"/>
    <lineage>
        <taxon>Eukaryota</taxon>
        <taxon>Metazoa</taxon>
        <taxon>Ecdysozoa</taxon>
        <taxon>Arthropoda</taxon>
        <taxon>Hexapoda</taxon>
        <taxon>Insecta</taxon>
        <taxon>Pterygota</taxon>
        <taxon>Neoptera</taxon>
        <taxon>Endopterygota</taxon>
        <taxon>Diptera</taxon>
        <taxon>Nematocera</taxon>
        <taxon>Culicoidea</taxon>
        <taxon>Culicidae</taxon>
        <taxon>Anophelinae</taxon>
        <taxon>Anopheles</taxon>
    </lineage>
</organism>
<keyword evidence="6" id="KW-0675">Receptor</keyword>
<keyword evidence="2" id="KW-1003">Cell membrane</keyword>
<dbReference type="InterPro" id="IPR052192">
    <property type="entry name" value="Insect_Ionotropic_Sensory_Rcpt"/>
</dbReference>
<comment type="subcellular location">
    <subcellularLocation>
        <location evidence="1">Cell membrane</location>
        <topology evidence="1">Multi-pass membrane protein</topology>
    </subcellularLocation>
</comment>
<proteinExistence type="predicted"/>
<evidence type="ECO:0000313" key="11">
    <source>
        <dbReference type="Proteomes" id="UP001105220"/>
    </source>
</evidence>
<dbReference type="AlphaFoldDB" id="A0A6E8WD67"/>
<dbReference type="EnsemblMetazoa" id="ACON029216-RA">
    <property type="protein sequence ID" value="ACON029216-PA"/>
    <property type="gene ID" value="ACON029216"/>
</dbReference>
<evidence type="ECO:0000256" key="6">
    <source>
        <dbReference type="ARBA" id="ARBA00023170"/>
    </source>
</evidence>
<dbReference type="Proteomes" id="UP001105220">
    <property type="component" value="Unplaced"/>
</dbReference>
<evidence type="ECO:0000256" key="3">
    <source>
        <dbReference type="ARBA" id="ARBA00022692"/>
    </source>
</evidence>
<evidence type="ECO:0008006" key="12">
    <source>
        <dbReference type="Google" id="ProtNLM"/>
    </source>
</evidence>
<keyword evidence="9" id="KW-0732">Signal</keyword>
<keyword evidence="3 8" id="KW-0812">Transmembrane</keyword>
<evidence type="ECO:0000256" key="4">
    <source>
        <dbReference type="ARBA" id="ARBA00022989"/>
    </source>
</evidence>
<dbReference type="GO" id="GO:0005886">
    <property type="term" value="C:plasma membrane"/>
    <property type="evidence" value="ECO:0007669"/>
    <property type="project" value="UniProtKB-SubCell"/>
</dbReference>
<reference evidence="10" key="2">
    <citation type="submission" date="2020-05" db="UniProtKB">
        <authorList>
            <consortium name="EnsemblMetazoa"/>
        </authorList>
    </citation>
    <scope>IDENTIFICATION</scope>
    <source>
        <strain evidence="10">Ngousso</strain>
    </source>
</reference>
<keyword evidence="5 8" id="KW-0472">Membrane</keyword>
<feature type="chain" id="PRO_5026298347" description="Ionotropic glutamate receptor C-terminal domain-containing protein" evidence="9">
    <location>
        <begin position="24"/>
        <end position="570"/>
    </location>
</feature>
<keyword evidence="7" id="KW-0325">Glycoprotein</keyword>
<feature type="signal peptide" evidence="9">
    <location>
        <begin position="1"/>
        <end position="23"/>
    </location>
</feature>
<feature type="transmembrane region" description="Helical" evidence="8">
    <location>
        <begin position="288"/>
        <end position="309"/>
    </location>
</feature>
<dbReference type="PANTHER" id="PTHR42643">
    <property type="entry name" value="IONOTROPIC RECEPTOR 20A-RELATED"/>
    <property type="match status" value="1"/>
</dbReference>
<feature type="transmembrane region" description="Helical" evidence="8">
    <location>
        <begin position="517"/>
        <end position="535"/>
    </location>
</feature>
<evidence type="ECO:0000256" key="8">
    <source>
        <dbReference type="SAM" id="Phobius"/>
    </source>
</evidence>
<keyword evidence="4 8" id="KW-1133">Transmembrane helix</keyword>
<evidence type="ECO:0000256" key="9">
    <source>
        <dbReference type="SAM" id="SignalP"/>
    </source>
</evidence>
<dbReference type="VEuPathDB" id="VectorBase:ACMO_002804"/>
<feature type="transmembrane region" description="Helical" evidence="8">
    <location>
        <begin position="345"/>
        <end position="367"/>
    </location>
</feature>
<evidence type="ECO:0000256" key="1">
    <source>
        <dbReference type="ARBA" id="ARBA00004651"/>
    </source>
</evidence>
<evidence type="ECO:0000256" key="5">
    <source>
        <dbReference type="ARBA" id="ARBA00023136"/>
    </source>
</evidence>
<protein>
    <recommendedName>
        <fullName evidence="12">Ionotropic glutamate receptor C-terminal domain-containing protein</fullName>
    </recommendedName>
</protein>
<sequence length="570" mass="65991">MSPSNVLLIVTVITHFYTWPASGNLTNSFSLLSPPHSDITFIVKAFVELQKQWCPPWRYKKFFILNYANDALSEDILMAILKLNEPPKIISNQSNGLTYWTYETRRCAVLMARGHERLNPYTARHYGSRYFIFHPKLKENIFMNELDSGKLFILDRAYHILYNRSSIEIHHKNFFTNQSIQLDPSDIRVPNDLKNLYGRKLRLVLPAGNLEITTFDAYLGETIARQRNGTFEATTSTDGPADYGVLNMGVSFLGTDKILALGSTFISVLVPHSKPKPIIWVLVDPFDYYSWIALFSLIFVLALVLSLFGDVLNKSSVVDNALEMIMCLLGGPSRTYGGWFEQQIITNYCLLSIVIVSCYQSLIISYLSYTRFFPEINSADEIRNNCIFPRSTTFSNHLNLPLRKPGDSLDNMCYLFNSRDNTHITTLLIENMRNIDKAAHAAFKHNLRVASTVFLKYHLLYYFFDKSLIRELFPFYIHAFFESGLFDQYYKNKSSFALLYRQDVLAVRAFNVVDLSIIWYLYMGGVIVSFVWFLLELTLHYSQPFARVLKEHLRKCLHNKQILKIIFVRK</sequence>
<dbReference type="PANTHER" id="PTHR42643:SF30">
    <property type="entry name" value="IONOTROPIC RECEPTOR 40A-RELATED"/>
    <property type="match status" value="1"/>
</dbReference>
<name>A0A6E8WD67_ANOCL</name>